<evidence type="ECO:0000256" key="2">
    <source>
        <dbReference type="ARBA" id="ARBA00023125"/>
    </source>
</evidence>
<dbReference type="PROSITE" id="PS51000">
    <property type="entry name" value="HTH_DEOR_2"/>
    <property type="match status" value="1"/>
</dbReference>
<dbReference type="Gene3D" id="1.10.10.10">
    <property type="entry name" value="Winged helix-like DNA-binding domain superfamily/Winged helix DNA-binding domain"/>
    <property type="match status" value="1"/>
</dbReference>
<dbReference type="GO" id="GO:0003700">
    <property type="term" value="F:DNA-binding transcription factor activity"/>
    <property type="evidence" value="ECO:0007669"/>
    <property type="project" value="InterPro"/>
</dbReference>
<dbReference type="PANTHER" id="PTHR30363">
    <property type="entry name" value="HTH-TYPE TRANSCRIPTIONAL REGULATOR SRLR-RELATED"/>
    <property type="match status" value="1"/>
</dbReference>
<dbReference type="InterPro" id="IPR036388">
    <property type="entry name" value="WH-like_DNA-bd_sf"/>
</dbReference>
<dbReference type="PRINTS" id="PR00037">
    <property type="entry name" value="HTHLACR"/>
</dbReference>
<dbReference type="Pfam" id="PF00455">
    <property type="entry name" value="DeoRC"/>
    <property type="match status" value="1"/>
</dbReference>
<proteinExistence type="predicted"/>
<keyword evidence="3" id="KW-0804">Transcription</keyword>
<evidence type="ECO:0000313" key="5">
    <source>
        <dbReference type="EMBL" id="PXW83383.1"/>
    </source>
</evidence>
<dbReference type="SUPFAM" id="SSF100950">
    <property type="entry name" value="NagB/RpiA/CoA transferase-like"/>
    <property type="match status" value="1"/>
</dbReference>
<evidence type="ECO:0000256" key="1">
    <source>
        <dbReference type="ARBA" id="ARBA00023015"/>
    </source>
</evidence>
<dbReference type="RefSeq" id="WP_110396906.1">
    <property type="nucleotide sequence ID" value="NZ_JADIJL010000002.1"/>
</dbReference>
<dbReference type="InterPro" id="IPR001034">
    <property type="entry name" value="DeoR_HTH"/>
</dbReference>
<evidence type="ECO:0000256" key="3">
    <source>
        <dbReference type="ARBA" id="ARBA00023163"/>
    </source>
</evidence>
<dbReference type="InterPro" id="IPR037171">
    <property type="entry name" value="NagB/RpiA_transferase-like"/>
</dbReference>
<keyword evidence="1" id="KW-0805">Transcription regulation</keyword>
<evidence type="ECO:0000313" key="6">
    <source>
        <dbReference type="Proteomes" id="UP000247978"/>
    </source>
</evidence>
<dbReference type="InterPro" id="IPR036390">
    <property type="entry name" value="WH_DNA-bd_sf"/>
</dbReference>
<dbReference type="EMBL" id="QJJQ01000016">
    <property type="protein sequence ID" value="PXW83383.1"/>
    <property type="molecule type" value="Genomic_DNA"/>
</dbReference>
<dbReference type="SMART" id="SM01134">
    <property type="entry name" value="DeoRC"/>
    <property type="match status" value="1"/>
</dbReference>
<dbReference type="InterPro" id="IPR014036">
    <property type="entry name" value="DeoR-like_C"/>
</dbReference>
<dbReference type="InterPro" id="IPR011991">
    <property type="entry name" value="ArsR-like_HTH"/>
</dbReference>
<sequence length="255" mass="28039">MLQQERHKKILEQLEKENTVRISELSKSLGVTRQTVRRDLSELDKAGLIKKVHGGALLSRTNIEPSFSTRDSTSVVEKDIIGKKAADFVEDGDAIFLDIGTTTLSMAKNLSHKKNLTVITNSLLIAMELANIKEIKVILSGGELRGEELSLSGPISNKSIQDIFIDKAFIGVGGLSLENGFTDFHLGESEFRRMMIKNAQKSFALADHSKIDIVAIFKSADIHEIDVLITDIMTPKSVISHLKGKGMKVEVLGVE</sequence>
<evidence type="ECO:0000259" key="4">
    <source>
        <dbReference type="PROSITE" id="PS51000"/>
    </source>
</evidence>
<dbReference type="AlphaFoldDB" id="A0A2V3VNF3"/>
<keyword evidence="2" id="KW-0238">DNA-binding</keyword>
<dbReference type="OrthoDB" id="9797223at2"/>
<comment type="caution">
    <text evidence="5">The sequence shown here is derived from an EMBL/GenBank/DDBJ whole genome shotgun (WGS) entry which is preliminary data.</text>
</comment>
<dbReference type="CDD" id="cd00090">
    <property type="entry name" value="HTH_ARSR"/>
    <property type="match status" value="1"/>
</dbReference>
<dbReference type="SUPFAM" id="SSF46785">
    <property type="entry name" value="Winged helix' DNA-binding domain"/>
    <property type="match status" value="1"/>
</dbReference>
<dbReference type="Proteomes" id="UP000247978">
    <property type="component" value="Unassembled WGS sequence"/>
</dbReference>
<reference evidence="5 6" key="1">
    <citation type="submission" date="2018-05" db="EMBL/GenBank/DDBJ databases">
        <title>Genomic Encyclopedia of Type Strains, Phase IV (KMG-IV): sequencing the most valuable type-strain genomes for metagenomic binning, comparative biology and taxonomic classification.</title>
        <authorList>
            <person name="Goeker M."/>
        </authorList>
    </citation>
    <scope>NUCLEOTIDE SEQUENCE [LARGE SCALE GENOMIC DNA]</scope>
    <source>
        <strain evidence="5 6">DSM 28556</strain>
    </source>
</reference>
<dbReference type="PANTHER" id="PTHR30363:SF44">
    <property type="entry name" value="AGA OPERON TRANSCRIPTIONAL REPRESSOR-RELATED"/>
    <property type="match status" value="1"/>
</dbReference>
<gene>
    <name evidence="5" type="ORF">DFR56_11662</name>
</gene>
<feature type="domain" description="HTH deoR-type" evidence="4">
    <location>
        <begin position="3"/>
        <end position="58"/>
    </location>
</feature>
<dbReference type="Pfam" id="PF08220">
    <property type="entry name" value="HTH_DeoR"/>
    <property type="match status" value="1"/>
</dbReference>
<protein>
    <submittedName>
        <fullName evidence="5">DeoR family transcriptional regulator</fullName>
    </submittedName>
</protein>
<dbReference type="GO" id="GO:0003677">
    <property type="term" value="F:DNA binding"/>
    <property type="evidence" value="ECO:0007669"/>
    <property type="project" value="UniProtKB-KW"/>
</dbReference>
<organism evidence="5 6">
    <name type="scientific">Pseudogracilibacillus auburnensis</name>
    <dbReference type="NCBI Taxonomy" id="1494959"/>
    <lineage>
        <taxon>Bacteria</taxon>
        <taxon>Bacillati</taxon>
        <taxon>Bacillota</taxon>
        <taxon>Bacilli</taxon>
        <taxon>Bacillales</taxon>
        <taxon>Bacillaceae</taxon>
        <taxon>Pseudogracilibacillus</taxon>
    </lineage>
</organism>
<dbReference type="InterPro" id="IPR018356">
    <property type="entry name" value="Tscrpt_reg_HTH_DeoR_CS"/>
</dbReference>
<dbReference type="Gene3D" id="3.40.50.1360">
    <property type="match status" value="1"/>
</dbReference>
<keyword evidence="6" id="KW-1185">Reference proteome</keyword>
<accession>A0A2V3VNF3</accession>
<name>A0A2V3VNF3_9BACI</name>
<dbReference type="PROSITE" id="PS00894">
    <property type="entry name" value="HTH_DEOR_1"/>
    <property type="match status" value="1"/>
</dbReference>
<dbReference type="InterPro" id="IPR050313">
    <property type="entry name" value="Carb_Metab_HTH_regulators"/>
</dbReference>
<dbReference type="SMART" id="SM00420">
    <property type="entry name" value="HTH_DEOR"/>
    <property type="match status" value="1"/>
</dbReference>